<sequence length="175" mass="20071">MKRKFFACLALLVSSLLLGSGTAAAGVQKVDSWIEYLDSRMTRFYNDTQNARSGHDGFCYWGREHRDGYACTVDTSTDRRPLVLEHPPCPSTDNPRICYKVRLAGADPKRSGWYSRWELSADPWYKGQLPYCQPEWVRWNLGYHQTPWTGVNKYRCGFWKFLYTGPGPLTPSEGG</sequence>
<evidence type="ECO:0008006" key="4">
    <source>
        <dbReference type="Google" id="ProtNLM"/>
    </source>
</evidence>
<accession>A0A1H9XS01</accession>
<dbReference type="EMBL" id="FOFT01000017">
    <property type="protein sequence ID" value="SES48934.1"/>
    <property type="molecule type" value="Genomic_DNA"/>
</dbReference>
<keyword evidence="1" id="KW-0732">Signal</keyword>
<proteinExistence type="predicted"/>
<feature type="signal peptide" evidence="1">
    <location>
        <begin position="1"/>
        <end position="25"/>
    </location>
</feature>
<gene>
    <name evidence="2" type="ORF">SAMN05216195_11717</name>
</gene>
<feature type="chain" id="PRO_5011726739" description="Secreted protein" evidence="1">
    <location>
        <begin position="26"/>
        <end position="175"/>
    </location>
</feature>
<evidence type="ECO:0000313" key="2">
    <source>
        <dbReference type="EMBL" id="SES48934.1"/>
    </source>
</evidence>
<organism evidence="2 3">
    <name type="scientific">Lentzea flaviverrucosa</name>
    <dbReference type="NCBI Taxonomy" id="200379"/>
    <lineage>
        <taxon>Bacteria</taxon>
        <taxon>Bacillati</taxon>
        <taxon>Actinomycetota</taxon>
        <taxon>Actinomycetes</taxon>
        <taxon>Pseudonocardiales</taxon>
        <taxon>Pseudonocardiaceae</taxon>
        <taxon>Lentzea</taxon>
    </lineage>
</organism>
<name>A0A1H9XS01_9PSEU</name>
<dbReference type="Proteomes" id="UP000199028">
    <property type="component" value="Unassembled WGS sequence"/>
</dbReference>
<dbReference type="AlphaFoldDB" id="A0A1H9XS01"/>
<protein>
    <recommendedName>
        <fullName evidence="4">Secreted protein</fullName>
    </recommendedName>
</protein>
<evidence type="ECO:0000256" key="1">
    <source>
        <dbReference type="SAM" id="SignalP"/>
    </source>
</evidence>
<reference evidence="3" key="1">
    <citation type="submission" date="2016-10" db="EMBL/GenBank/DDBJ databases">
        <authorList>
            <person name="Varghese N."/>
            <person name="Submissions S."/>
        </authorList>
    </citation>
    <scope>NUCLEOTIDE SEQUENCE [LARGE SCALE GENOMIC DNA]</scope>
    <source>
        <strain evidence="3">CGMCC 4.578</strain>
    </source>
</reference>
<keyword evidence="3" id="KW-1185">Reference proteome</keyword>
<evidence type="ECO:0000313" key="3">
    <source>
        <dbReference type="Proteomes" id="UP000199028"/>
    </source>
</evidence>